<gene>
    <name evidence="1" type="ORF">CCS41_05105</name>
</gene>
<keyword evidence="2" id="KW-1185">Reference proteome</keyword>
<protein>
    <recommendedName>
        <fullName evidence="3">Flagellar hook-length control protein-like C-terminal domain-containing protein</fullName>
    </recommendedName>
</protein>
<evidence type="ECO:0000313" key="1">
    <source>
        <dbReference type="EMBL" id="AWK15335.1"/>
    </source>
</evidence>
<accession>A0A2U8IAS1</accession>
<sequence length="76" mass="8488">MASPDQWADYRIVSGVLNGTQVRVTLTASGWVLQLRCSNSKTKRLLSRFKARWQRALTRLGVPCSLEVVDAVESIP</sequence>
<dbReference type="Proteomes" id="UP000261875">
    <property type="component" value="Chromosome"/>
</dbReference>
<name>A0A2U8IAS1_9GAMM</name>
<dbReference type="AlphaFoldDB" id="A0A2U8IAS1"/>
<organism evidence="1 2">
    <name type="scientific">Candidatus Fukatsuia symbiotica</name>
    <dbReference type="NCBI Taxonomy" id="1878942"/>
    <lineage>
        <taxon>Bacteria</taxon>
        <taxon>Pseudomonadati</taxon>
        <taxon>Pseudomonadota</taxon>
        <taxon>Gammaproteobacteria</taxon>
        <taxon>Enterobacterales</taxon>
        <taxon>Yersiniaceae</taxon>
        <taxon>Candidatus Fukatsuia</taxon>
    </lineage>
</organism>
<evidence type="ECO:0008006" key="3">
    <source>
        <dbReference type="Google" id="ProtNLM"/>
    </source>
</evidence>
<dbReference type="KEGG" id="fsm:CCS41_05105"/>
<proteinExistence type="predicted"/>
<evidence type="ECO:0000313" key="2">
    <source>
        <dbReference type="Proteomes" id="UP000261875"/>
    </source>
</evidence>
<dbReference type="STRING" id="1878942.GCA_900128755_01234"/>
<dbReference type="EMBL" id="CP021659">
    <property type="protein sequence ID" value="AWK15335.1"/>
    <property type="molecule type" value="Genomic_DNA"/>
</dbReference>
<reference evidence="1 2" key="1">
    <citation type="submission" date="2017-05" db="EMBL/GenBank/DDBJ databases">
        <title>Genome sequence of Candidatus Fukatsuia symbiotica and Candidatus Hamiltonella defensa from Acyrthosiphon pisum strain 5D.</title>
        <authorList>
            <person name="Patel V.A."/>
            <person name="Chevignon G."/>
            <person name="Russell J.A."/>
            <person name="Oliver K.M."/>
        </authorList>
    </citation>
    <scope>NUCLEOTIDE SEQUENCE [LARGE SCALE GENOMIC DNA]</scope>
    <source>
        <strain evidence="1 2">5D</strain>
    </source>
</reference>